<dbReference type="OrthoDB" id="277767at2759"/>
<protein>
    <submittedName>
        <fullName evidence="2">Uncharacterized protein</fullName>
    </submittedName>
</protein>
<organism evidence="2 3">
    <name type="scientific">Leptomonas seymouri</name>
    <dbReference type="NCBI Taxonomy" id="5684"/>
    <lineage>
        <taxon>Eukaryota</taxon>
        <taxon>Discoba</taxon>
        <taxon>Euglenozoa</taxon>
        <taxon>Kinetoplastea</taxon>
        <taxon>Metakinetoplastina</taxon>
        <taxon>Trypanosomatida</taxon>
        <taxon>Trypanosomatidae</taxon>
        <taxon>Leishmaniinae</taxon>
        <taxon>Leptomonas</taxon>
    </lineage>
</organism>
<comment type="caution">
    <text evidence="2">The sequence shown here is derived from an EMBL/GenBank/DDBJ whole genome shotgun (WGS) entry which is preliminary data.</text>
</comment>
<name>A0A0N0P2I6_LEPSE</name>
<sequence>MSCAAKRFFKNVGVPIIGFGIGWGAFTAIEQNKLLSDEMQRWLNVHNLKLQLHAQRVLPASLVERYGYPEETLKSMIELMEKGYTETEVSERMTFDEVLRQCAVPEQMAYLEEHALEEIPYFYIADIFHSWANINVSSFAKAAGMEKTQSSAASAASSASDSVATLTPVDASAGPPLVLRNDPDFDSAVLCSALYDKMLQNVIPFDVSIRALCVLAVKSKENATRLARTCKPDKVVKLYAEYMEKEKEAEADKAGSYSTDVAASEVTAATLFFLRAINDASIHTRWVPLVGAPSTGPYPLARKVQPNLWCKAFGQLSENVSGRSAETAMLLLDVMNEQLRCPELLKAGHAS</sequence>
<dbReference type="VEuPathDB" id="TriTrypDB:Lsey_0463_0040"/>
<dbReference type="AlphaFoldDB" id="A0A0N0P2I6"/>
<evidence type="ECO:0000313" key="3">
    <source>
        <dbReference type="Proteomes" id="UP000038009"/>
    </source>
</evidence>
<feature type="transmembrane region" description="Helical" evidence="1">
    <location>
        <begin position="12"/>
        <end position="29"/>
    </location>
</feature>
<dbReference type="OMA" id="SEDIPYF"/>
<dbReference type="Proteomes" id="UP000038009">
    <property type="component" value="Unassembled WGS sequence"/>
</dbReference>
<reference evidence="2 3" key="1">
    <citation type="journal article" date="2015" name="PLoS Pathog.">
        <title>Leptomonas seymouri: Adaptations to the Dixenous Life Cycle Analyzed by Genome Sequencing, Transcriptome Profiling and Co-infection with Leishmania donovani.</title>
        <authorList>
            <person name="Kraeva N."/>
            <person name="Butenko A."/>
            <person name="Hlavacova J."/>
            <person name="Kostygov A."/>
            <person name="Myskova J."/>
            <person name="Grybchuk D."/>
            <person name="Lestinova T."/>
            <person name="Votypka J."/>
            <person name="Volf P."/>
            <person name="Opperdoes F."/>
            <person name="Flegontov P."/>
            <person name="Lukes J."/>
            <person name="Yurchenko V."/>
        </authorList>
    </citation>
    <scope>NUCLEOTIDE SEQUENCE [LARGE SCALE GENOMIC DNA]</scope>
    <source>
        <strain evidence="2 3">ATCC 30220</strain>
    </source>
</reference>
<keyword evidence="1" id="KW-0812">Transmembrane</keyword>
<keyword evidence="3" id="KW-1185">Reference proteome</keyword>
<evidence type="ECO:0000313" key="2">
    <source>
        <dbReference type="EMBL" id="KPI82996.1"/>
    </source>
</evidence>
<keyword evidence="1" id="KW-1133">Transmembrane helix</keyword>
<proteinExistence type="predicted"/>
<evidence type="ECO:0000256" key="1">
    <source>
        <dbReference type="SAM" id="Phobius"/>
    </source>
</evidence>
<gene>
    <name evidence="2" type="ORF">ABL78_7986</name>
</gene>
<dbReference type="EMBL" id="LJSK01000463">
    <property type="protein sequence ID" value="KPI82996.1"/>
    <property type="molecule type" value="Genomic_DNA"/>
</dbReference>
<accession>A0A0N0P2I6</accession>
<keyword evidence="1" id="KW-0472">Membrane</keyword>